<evidence type="ECO:0000313" key="13">
    <source>
        <dbReference type="EMBL" id="KAJ1734135.1"/>
    </source>
</evidence>
<reference evidence="13" key="1">
    <citation type="submission" date="2022-07" db="EMBL/GenBank/DDBJ databases">
        <title>Phylogenomic reconstructions and comparative analyses of Kickxellomycotina fungi.</title>
        <authorList>
            <person name="Reynolds N.K."/>
            <person name="Stajich J.E."/>
            <person name="Barry K."/>
            <person name="Grigoriev I.V."/>
            <person name="Crous P."/>
            <person name="Smith M.E."/>
        </authorList>
    </citation>
    <scope>NUCLEOTIDE SEQUENCE</scope>
    <source>
        <strain evidence="13">BCRC 34381</strain>
    </source>
</reference>
<feature type="compositionally biased region" description="Basic residues" evidence="11">
    <location>
        <begin position="578"/>
        <end position="588"/>
    </location>
</feature>
<dbReference type="PROSITE" id="PS00107">
    <property type="entry name" value="PROTEIN_KINASE_ATP"/>
    <property type="match status" value="1"/>
</dbReference>
<keyword evidence="14" id="KW-1185">Reference proteome</keyword>
<gene>
    <name evidence="13" type="primary">KIC1</name>
    <name evidence="13" type="ORF">LPJ61_001236</name>
</gene>
<dbReference type="SUPFAM" id="SSF56112">
    <property type="entry name" value="Protein kinase-like (PK-like)"/>
    <property type="match status" value="1"/>
</dbReference>
<comment type="catalytic activity">
    <reaction evidence="8">
        <text>L-threonyl-[protein] + ATP = O-phospho-L-threonyl-[protein] + ADP + H(+)</text>
        <dbReference type="Rhea" id="RHEA:46608"/>
        <dbReference type="Rhea" id="RHEA-COMP:11060"/>
        <dbReference type="Rhea" id="RHEA-COMP:11605"/>
        <dbReference type="ChEBI" id="CHEBI:15378"/>
        <dbReference type="ChEBI" id="CHEBI:30013"/>
        <dbReference type="ChEBI" id="CHEBI:30616"/>
        <dbReference type="ChEBI" id="CHEBI:61977"/>
        <dbReference type="ChEBI" id="CHEBI:456216"/>
        <dbReference type="EC" id="2.7.11.1"/>
    </reaction>
</comment>
<dbReference type="FunFam" id="1.10.510.10:FF:000499">
    <property type="entry name" value="Serine/threonine-protein kinase KIC1"/>
    <property type="match status" value="1"/>
</dbReference>
<evidence type="ECO:0000256" key="10">
    <source>
        <dbReference type="PROSITE-ProRule" id="PRU10141"/>
    </source>
</evidence>
<dbReference type="GO" id="GO:0005524">
    <property type="term" value="F:ATP binding"/>
    <property type="evidence" value="ECO:0007669"/>
    <property type="project" value="UniProtKB-UniRule"/>
</dbReference>
<dbReference type="PANTHER" id="PTHR48012">
    <property type="entry name" value="STERILE20-LIKE KINASE, ISOFORM B-RELATED"/>
    <property type="match status" value="1"/>
</dbReference>
<keyword evidence="7 10" id="KW-0067">ATP-binding</keyword>
<dbReference type="EC" id="2.7.11.1" evidence="2"/>
<evidence type="ECO:0000256" key="6">
    <source>
        <dbReference type="ARBA" id="ARBA00022777"/>
    </source>
</evidence>
<dbReference type="OrthoDB" id="248923at2759"/>
<feature type="compositionally biased region" description="Basic and acidic residues" evidence="11">
    <location>
        <begin position="1032"/>
        <end position="1041"/>
    </location>
</feature>
<keyword evidence="6 13" id="KW-0418">Kinase</keyword>
<evidence type="ECO:0000313" key="14">
    <source>
        <dbReference type="Proteomes" id="UP001143981"/>
    </source>
</evidence>
<evidence type="ECO:0000256" key="9">
    <source>
        <dbReference type="ARBA" id="ARBA00048679"/>
    </source>
</evidence>
<evidence type="ECO:0000256" key="1">
    <source>
        <dbReference type="ARBA" id="ARBA00008874"/>
    </source>
</evidence>
<comment type="catalytic activity">
    <reaction evidence="9">
        <text>L-seryl-[protein] + ATP = O-phospho-L-seryl-[protein] + ADP + H(+)</text>
        <dbReference type="Rhea" id="RHEA:17989"/>
        <dbReference type="Rhea" id="RHEA-COMP:9863"/>
        <dbReference type="Rhea" id="RHEA-COMP:11604"/>
        <dbReference type="ChEBI" id="CHEBI:15378"/>
        <dbReference type="ChEBI" id="CHEBI:29999"/>
        <dbReference type="ChEBI" id="CHEBI:30616"/>
        <dbReference type="ChEBI" id="CHEBI:83421"/>
        <dbReference type="ChEBI" id="CHEBI:456216"/>
        <dbReference type="EC" id="2.7.11.1"/>
    </reaction>
</comment>
<feature type="region of interest" description="Disordered" evidence="11">
    <location>
        <begin position="853"/>
        <end position="873"/>
    </location>
</feature>
<evidence type="ECO:0000256" key="7">
    <source>
        <dbReference type="ARBA" id="ARBA00022840"/>
    </source>
</evidence>
<dbReference type="InterPro" id="IPR008271">
    <property type="entry name" value="Ser/Thr_kinase_AS"/>
</dbReference>
<dbReference type="Proteomes" id="UP001143981">
    <property type="component" value="Unassembled WGS sequence"/>
</dbReference>
<keyword evidence="5 10" id="KW-0547">Nucleotide-binding</keyword>
<dbReference type="Pfam" id="PF00069">
    <property type="entry name" value="Pkinase"/>
    <property type="match status" value="1"/>
</dbReference>
<evidence type="ECO:0000256" key="3">
    <source>
        <dbReference type="ARBA" id="ARBA00022527"/>
    </source>
</evidence>
<comment type="similarity">
    <text evidence="1">Belongs to the protein kinase superfamily. STE Ser/Thr protein kinase family. STE20 subfamily.</text>
</comment>
<feature type="compositionally biased region" description="Low complexity" evidence="11">
    <location>
        <begin position="787"/>
        <end position="803"/>
    </location>
</feature>
<comment type="caution">
    <text evidence="13">The sequence shown here is derived from an EMBL/GenBank/DDBJ whole genome shotgun (WGS) entry which is preliminary data.</text>
</comment>
<keyword evidence="3" id="KW-0723">Serine/threonine-protein kinase</keyword>
<feature type="region of interest" description="Disordered" evidence="11">
    <location>
        <begin position="681"/>
        <end position="719"/>
    </location>
</feature>
<evidence type="ECO:0000256" key="2">
    <source>
        <dbReference type="ARBA" id="ARBA00012513"/>
    </source>
</evidence>
<dbReference type="PROSITE" id="PS00108">
    <property type="entry name" value="PROTEIN_KINASE_ST"/>
    <property type="match status" value="1"/>
</dbReference>
<dbReference type="InterPro" id="IPR000719">
    <property type="entry name" value="Prot_kinase_dom"/>
</dbReference>
<feature type="region of interest" description="Disordered" evidence="11">
    <location>
        <begin position="957"/>
        <end position="1074"/>
    </location>
</feature>
<feature type="binding site" evidence="10">
    <location>
        <position position="39"/>
    </location>
    <ligand>
        <name>ATP</name>
        <dbReference type="ChEBI" id="CHEBI:30616"/>
    </ligand>
</feature>
<dbReference type="AlphaFoldDB" id="A0A9W8CZS6"/>
<name>A0A9W8CZS6_9FUNG</name>
<dbReference type="PANTHER" id="PTHR48012:SF21">
    <property type="entry name" value="PH DOMAIN-CONTAINING PROTEIN"/>
    <property type="match status" value="1"/>
</dbReference>
<dbReference type="GO" id="GO:0004674">
    <property type="term" value="F:protein serine/threonine kinase activity"/>
    <property type="evidence" value="ECO:0007669"/>
    <property type="project" value="UniProtKB-KW"/>
</dbReference>
<evidence type="ECO:0000256" key="11">
    <source>
        <dbReference type="SAM" id="MobiDB-lite"/>
    </source>
</evidence>
<sequence>MNTPLTAQRYEKQELVGRGAYGVVYRGRDTVTNRTVAIKILNLDNDDDFGDMQREINLLSQLHSPHIAQYYGSFIESSRMWIVMEYASGGSIHKLMRAGPVEEKYTSSIMHGVLLALDYLHSSGIMHRDVKAANVLVTDEGVVQLCDFGVARQVMQASAKSYSFVGTPYWMAPEVIQKGQFYDFKADIWSLGITAYEIATGVPPYADEDPERALFLIPRKGPKQLSPEQATKEMRDFVARCLEVDVSRRPSAHDLLKHNKFVRAGRGKHAARVSDLISRYNEWARTARPEDKDLPDGNDAMQSTSEASIAESWNFDRFSVASDGEGGYGSHSSLFLSNARSAVPEDVATHASTVDSLRLHQSSRNTNGNSHGTRASSAEDVLRGPRQSGDAVRRRLRRRSGHGPGSVAVARAAEQASPSNSGSPATPDFEPLFVRQLFRAVSDNSDDGDDDDALRMRVPRAAGTTASGPADATRADGSTTWRSLNLDAARSPSTEIPTMRITAIEAEDDHEYIAMAADGKKKRGYNELARHGRLRLVSESVRRRWLGVRGSRDDRKANSLTTSPLDLSSASPEPAHTSSRRRRHRFARREHGPGPAAEAPDNALLVEAAGRPAGEHASASQHIGVDSRRPPVALPVGQTAGPAVEQALRSGPAVQQQEPGGQKGSRRVTVDAFPAAIKKHLRGIHVAPGQGGGGGRSRSAAASPHIGDRAASDASGNDGLLWVDTSTAGLGRVAEGGRWSVHLDTADELTADGSAQPTSLGRSASQQQLASAGDADTPAAPRLRHGNPSYAASPSSSQSSLNYPSKLRDAMATLRLLRLNGDKFKSGLLAESMPSLVEASEESLHVPGAEAPQRFRSRFSSPPTSPTTAAAAAAAVSELEGQRSAASSHAATGTSAHAPLDYAHRAQGLSAVHILSAATSLPSIRMSASRDLAKSQLDGVKAHHTARMFVPISPLEQRREHAHASGPAGAAGTARRASSSWALREEDEDEHEHEHVNGHLGSGSTKNGQAPGSRDGGPRRAPRRSASYSARSHREAIEQSAREASGSLRTDAAASRSRGPLPATSNSQDWPAEDAARRVLDGRYGEARDASRHRDGAGTAPMLAAADAGPSELVLPSRHARPPPQPPLDTANETVAKGSQPIGVLAPRPSATPAGAGPGRLSEAEHWRGEVAAVAKNLVALLDAVDSGLAALAGHRLVAETPGSRSS</sequence>
<dbReference type="InterPro" id="IPR017441">
    <property type="entry name" value="Protein_kinase_ATP_BS"/>
</dbReference>
<dbReference type="InterPro" id="IPR050629">
    <property type="entry name" value="STE20/SPS1-PAK"/>
</dbReference>
<feature type="compositionally biased region" description="Polar residues" evidence="11">
    <location>
        <begin position="352"/>
        <end position="376"/>
    </location>
</feature>
<feature type="compositionally biased region" description="Low complexity" evidence="11">
    <location>
        <begin position="860"/>
        <end position="873"/>
    </location>
</feature>
<dbReference type="SMART" id="SM00220">
    <property type="entry name" value="S_TKc"/>
    <property type="match status" value="1"/>
</dbReference>
<feature type="region of interest" description="Disordered" evidence="11">
    <location>
        <begin position="352"/>
        <end position="429"/>
    </location>
</feature>
<feature type="compositionally biased region" description="Low complexity" evidence="11">
    <location>
        <begin position="964"/>
        <end position="982"/>
    </location>
</feature>
<dbReference type="PROSITE" id="PS50011">
    <property type="entry name" value="PROTEIN_KINASE_DOM"/>
    <property type="match status" value="1"/>
</dbReference>
<evidence type="ECO:0000256" key="8">
    <source>
        <dbReference type="ARBA" id="ARBA00047899"/>
    </source>
</evidence>
<feature type="region of interest" description="Disordered" evidence="11">
    <location>
        <begin position="1114"/>
        <end position="1162"/>
    </location>
</feature>
<feature type="region of interest" description="Disordered" evidence="11">
    <location>
        <begin position="751"/>
        <end position="803"/>
    </location>
</feature>
<dbReference type="EMBL" id="JANBOI010000093">
    <property type="protein sequence ID" value="KAJ1734135.1"/>
    <property type="molecule type" value="Genomic_DNA"/>
</dbReference>
<proteinExistence type="inferred from homology"/>
<evidence type="ECO:0000256" key="5">
    <source>
        <dbReference type="ARBA" id="ARBA00022741"/>
    </source>
</evidence>
<organism evidence="13 14">
    <name type="scientific">Coemansia biformis</name>
    <dbReference type="NCBI Taxonomy" id="1286918"/>
    <lineage>
        <taxon>Eukaryota</taxon>
        <taxon>Fungi</taxon>
        <taxon>Fungi incertae sedis</taxon>
        <taxon>Zoopagomycota</taxon>
        <taxon>Kickxellomycotina</taxon>
        <taxon>Kickxellomycetes</taxon>
        <taxon>Kickxellales</taxon>
        <taxon>Kickxellaceae</taxon>
        <taxon>Coemansia</taxon>
    </lineage>
</organism>
<dbReference type="Gene3D" id="1.10.510.10">
    <property type="entry name" value="Transferase(Phosphotransferase) domain 1"/>
    <property type="match status" value="1"/>
</dbReference>
<feature type="region of interest" description="Disordered" evidence="11">
    <location>
        <begin position="551"/>
        <end position="668"/>
    </location>
</feature>
<dbReference type="GO" id="GO:0005737">
    <property type="term" value="C:cytoplasm"/>
    <property type="evidence" value="ECO:0007669"/>
    <property type="project" value="TreeGrafter"/>
</dbReference>
<evidence type="ECO:0000256" key="4">
    <source>
        <dbReference type="ARBA" id="ARBA00022679"/>
    </source>
</evidence>
<protein>
    <recommendedName>
        <fullName evidence="2">non-specific serine/threonine protein kinase</fullName>
        <ecNumber evidence="2">2.7.11.1</ecNumber>
    </recommendedName>
</protein>
<keyword evidence="4" id="KW-0808">Transferase</keyword>
<accession>A0A9W8CZS6</accession>
<feature type="compositionally biased region" description="Polar residues" evidence="11">
    <location>
        <begin position="558"/>
        <end position="571"/>
    </location>
</feature>
<dbReference type="InterPro" id="IPR011009">
    <property type="entry name" value="Kinase-like_dom_sf"/>
</dbReference>
<feature type="compositionally biased region" description="Polar residues" evidence="11">
    <location>
        <begin position="753"/>
        <end position="770"/>
    </location>
</feature>
<evidence type="ECO:0000259" key="12">
    <source>
        <dbReference type="PROSITE" id="PS50011"/>
    </source>
</evidence>
<feature type="domain" description="Protein kinase" evidence="12">
    <location>
        <begin position="10"/>
        <end position="261"/>
    </location>
</feature>